<evidence type="ECO:0000313" key="7">
    <source>
        <dbReference type="Proteomes" id="UP001309876"/>
    </source>
</evidence>
<proteinExistence type="predicted"/>
<keyword evidence="1" id="KW-0285">Flavoprotein</keyword>
<dbReference type="EMBL" id="JAVRRJ010000011">
    <property type="protein sequence ID" value="KAK5080976.1"/>
    <property type="molecule type" value="Genomic_DNA"/>
</dbReference>
<dbReference type="InterPro" id="IPR002938">
    <property type="entry name" value="FAD-bd"/>
</dbReference>
<dbReference type="PRINTS" id="PR00420">
    <property type="entry name" value="RNGMNOXGNASE"/>
</dbReference>
<dbReference type="PANTHER" id="PTHR46972">
    <property type="entry name" value="MONOOXYGENASE ASQM-RELATED"/>
    <property type="match status" value="1"/>
</dbReference>
<dbReference type="InterPro" id="IPR036188">
    <property type="entry name" value="FAD/NAD-bd_sf"/>
</dbReference>
<evidence type="ECO:0000256" key="2">
    <source>
        <dbReference type="ARBA" id="ARBA00022827"/>
    </source>
</evidence>
<dbReference type="Proteomes" id="UP001309876">
    <property type="component" value="Unassembled WGS sequence"/>
</dbReference>
<dbReference type="GO" id="GO:0004497">
    <property type="term" value="F:monooxygenase activity"/>
    <property type="evidence" value="ECO:0007669"/>
    <property type="project" value="UniProtKB-KW"/>
</dbReference>
<keyword evidence="3" id="KW-0560">Oxidoreductase</keyword>
<dbReference type="GO" id="GO:0071949">
    <property type="term" value="F:FAD binding"/>
    <property type="evidence" value="ECO:0007669"/>
    <property type="project" value="InterPro"/>
</dbReference>
<dbReference type="Gene3D" id="3.50.50.60">
    <property type="entry name" value="FAD/NAD(P)-binding domain"/>
    <property type="match status" value="2"/>
</dbReference>
<organism evidence="6 7">
    <name type="scientific">Lithohypha guttulata</name>
    <dbReference type="NCBI Taxonomy" id="1690604"/>
    <lineage>
        <taxon>Eukaryota</taxon>
        <taxon>Fungi</taxon>
        <taxon>Dikarya</taxon>
        <taxon>Ascomycota</taxon>
        <taxon>Pezizomycotina</taxon>
        <taxon>Eurotiomycetes</taxon>
        <taxon>Chaetothyriomycetidae</taxon>
        <taxon>Chaetothyriales</taxon>
        <taxon>Trichomeriaceae</taxon>
        <taxon>Lithohypha</taxon>
    </lineage>
</organism>
<dbReference type="PANTHER" id="PTHR46972:SF1">
    <property type="entry name" value="FAD DEPENDENT OXIDOREDUCTASE DOMAIN-CONTAINING PROTEIN"/>
    <property type="match status" value="1"/>
</dbReference>
<dbReference type="Pfam" id="PF01494">
    <property type="entry name" value="FAD_binding_3"/>
    <property type="match status" value="1"/>
</dbReference>
<dbReference type="SUPFAM" id="SSF51905">
    <property type="entry name" value="FAD/NAD(P)-binding domain"/>
    <property type="match status" value="1"/>
</dbReference>
<gene>
    <name evidence="6" type="ORF">LTR05_008293</name>
</gene>
<evidence type="ECO:0000256" key="3">
    <source>
        <dbReference type="ARBA" id="ARBA00023002"/>
    </source>
</evidence>
<keyword evidence="2" id="KW-0274">FAD</keyword>
<feature type="domain" description="FAD-binding" evidence="5">
    <location>
        <begin position="287"/>
        <end position="329"/>
    </location>
</feature>
<dbReference type="AlphaFoldDB" id="A0AAN7STE1"/>
<evidence type="ECO:0000313" key="6">
    <source>
        <dbReference type="EMBL" id="KAK5080976.1"/>
    </source>
</evidence>
<name>A0AAN7STE1_9EURO</name>
<evidence type="ECO:0000259" key="5">
    <source>
        <dbReference type="Pfam" id="PF01494"/>
    </source>
</evidence>
<reference evidence="6 7" key="1">
    <citation type="submission" date="2023-08" db="EMBL/GenBank/DDBJ databases">
        <title>Black Yeasts Isolated from many extreme environments.</title>
        <authorList>
            <person name="Coleine C."/>
            <person name="Stajich J.E."/>
            <person name="Selbmann L."/>
        </authorList>
    </citation>
    <scope>NUCLEOTIDE SEQUENCE [LARGE SCALE GENOMIC DNA]</scope>
    <source>
        <strain evidence="6 7">CCFEE 5910</strain>
    </source>
</reference>
<keyword evidence="7" id="KW-1185">Reference proteome</keyword>
<dbReference type="Pfam" id="PF13450">
    <property type="entry name" value="NAD_binding_8"/>
    <property type="match status" value="1"/>
</dbReference>
<protein>
    <recommendedName>
        <fullName evidence="5">FAD-binding domain-containing protein</fullName>
    </recommendedName>
</protein>
<sequence length="401" mass="43825">MKAYRPRIAVIGGGPGGLTLALLLHKHNIPVTVFELRPRPTETEFTQPAGMLDLHEESGLAAIRACDLMEEFNSHTGVCSEAQIIATKDGKVIYSEDGGPESRPEISRNSLGKILYDRLPEAAVRWGHKLSSAKQVTATDGGTEIELDFGSGGKYTFDFVLMNLTIRGITSKYPELAAYVGTGTFTCLGQQRGVMSQRGLHDSARLYLCFKTADEQYSTTAGIRGAPPAQARDRILHDDALLGRFGPKIKELVRVAYAEEAEHSPDAEPAVMPLYVLPPGHRWEHQKGVTLIGDAAHVMLPFAAEGVNLAMRDALDVADVIIKATETAKGDRARFHRLLNLSIGEYEVQMAERAKEKADEADQNARMMFGFEDGATAMADWMNAAMKAAMEQAEPPKILMQ</sequence>
<evidence type="ECO:0000256" key="4">
    <source>
        <dbReference type="ARBA" id="ARBA00023033"/>
    </source>
</evidence>
<comment type="caution">
    <text evidence="6">The sequence shown here is derived from an EMBL/GenBank/DDBJ whole genome shotgun (WGS) entry which is preliminary data.</text>
</comment>
<evidence type="ECO:0000256" key="1">
    <source>
        <dbReference type="ARBA" id="ARBA00022630"/>
    </source>
</evidence>
<accession>A0AAN7STE1</accession>
<keyword evidence="4" id="KW-0503">Monooxygenase</keyword>